<dbReference type="InterPro" id="IPR036179">
    <property type="entry name" value="Ig-like_dom_sf"/>
</dbReference>
<keyword evidence="3" id="KW-1185">Reference proteome</keyword>
<sequence length="307" mass="33298">MGILFAKVGSPKLTGIKTPTGQLCDSGGQFWCLAGEVVPSPRPLAGRGGLWPQPVRCCLRLSSDWSRLHAPGCWAQWQDASYRFSRQHRRTTPSLPVCHQSTNPPLHSPSPHLAALTAPALAIRHSPFAIRHSPFAIRRSSLVTLPSSRMLRRPSRRARRLAVAMDGGREGFGPGLGLGLGLVGLLLLVAGPAGAQGQRTLLVYEGQNVRFVCNASRLNAGLPGGRDVNYQWEFNDDLIIATGEHFAIRNIRKADEGQYKCKVTAFLDGRVVAGEESTVVSVRKSESAPLLAPRPTIPSTYNNHKLP</sequence>
<dbReference type="SUPFAM" id="SSF48726">
    <property type="entry name" value="Immunoglobulin"/>
    <property type="match status" value="1"/>
</dbReference>
<dbReference type="SMART" id="SM00409">
    <property type="entry name" value="IG"/>
    <property type="match status" value="1"/>
</dbReference>
<evidence type="ECO:0000313" key="3">
    <source>
        <dbReference type="Proteomes" id="UP000784294"/>
    </source>
</evidence>
<gene>
    <name evidence="2" type="ORF">PXEA_LOCUS12194</name>
</gene>
<dbReference type="PROSITE" id="PS50835">
    <property type="entry name" value="IG_LIKE"/>
    <property type="match status" value="1"/>
</dbReference>
<protein>
    <recommendedName>
        <fullName evidence="1">Ig-like domain-containing protein</fullName>
    </recommendedName>
</protein>
<dbReference type="InterPro" id="IPR007110">
    <property type="entry name" value="Ig-like_dom"/>
</dbReference>
<dbReference type="Gene3D" id="2.60.40.10">
    <property type="entry name" value="Immunoglobulins"/>
    <property type="match status" value="1"/>
</dbReference>
<dbReference type="EMBL" id="CAAALY010038476">
    <property type="protein sequence ID" value="VEL18754.1"/>
    <property type="molecule type" value="Genomic_DNA"/>
</dbReference>
<feature type="domain" description="Ig-like" evidence="1">
    <location>
        <begin position="192"/>
        <end position="281"/>
    </location>
</feature>
<proteinExistence type="predicted"/>
<evidence type="ECO:0000259" key="1">
    <source>
        <dbReference type="PROSITE" id="PS50835"/>
    </source>
</evidence>
<organism evidence="2 3">
    <name type="scientific">Protopolystoma xenopodis</name>
    <dbReference type="NCBI Taxonomy" id="117903"/>
    <lineage>
        <taxon>Eukaryota</taxon>
        <taxon>Metazoa</taxon>
        <taxon>Spiralia</taxon>
        <taxon>Lophotrochozoa</taxon>
        <taxon>Platyhelminthes</taxon>
        <taxon>Monogenea</taxon>
        <taxon>Polyopisthocotylea</taxon>
        <taxon>Polystomatidea</taxon>
        <taxon>Polystomatidae</taxon>
        <taxon>Protopolystoma</taxon>
    </lineage>
</organism>
<reference evidence="2" key="1">
    <citation type="submission" date="2018-11" db="EMBL/GenBank/DDBJ databases">
        <authorList>
            <consortium name="Pathogen Informatics"/>
        </authorList>
    </citation>
    <scope>NUCLEOTIDE SEQUENCE</scope>
</reference>
<comment type="caution">
    <text evidence="2">The sequence shown here is derived from an EMBL/GenBank/DDBJ whole genome shotgun (WGS) entry which is preliminary data.</text>
</comment>
<name>A0A448WS06_9PLAT</name>
<evidence type="ECO:0000313" key="2">
    <source>
        <dbReference type="EMBL" id="VEL18754.1"/>
    </source>
</evidence>
<dbReference type="InterPro" id="IPR013783">
    <property type="entry name" value="Ig-like_fold"/>
</dbReference>
<accession>A0A448WS06</accession>
<dbReference type="Proteomes" id="UP000784294">
    <property type="component" value="Unassembled WGS sequence"/>
</dbReference>
<dbReference type="InterPro" id="IPR003599">
    <property type="entry name" value="Ig_sub"/>
</dbReference>
<dbReference type="OrthoDB" id="190835at2759"/>
<dbReference type="AlphaFoldDB" id="A0A448WS06"/>